<gene>
    <name evidence="5" type="ORF">WICMUC_000816</name>
</gene>
<dbReference type="Gene3D" id="3.20.20.70">
    <property type="entry name" value="Aldolase class I"/>
    <property type="match status" value="1"/>
</dbReference>
<feature type="domain" description="NADH:flavin oxidoreductase/NADH oxidase N-terminal" evidence="4">
    <location>
        <begin position="11"/>
        <end position="117"/>
    </location>
</feature>
<organism evidence="5 6">
    <name type="scientific">Wickerhamomyces mucosus</name>
    <dbReference type="NCBI Taxonomy" id="1378264"/>
    <lineage>
        <taxon>Eukaryota</taxon>
        <taxon>Fungi</taxon>
        <taxon>Dikarya</taxon>
        <taxon>Ascomycota</taxon>
        <taxon>Saccharomycotina</taxon>
        <taxon>Saccharomycetes</taxon>
        <taxon>Phaffomycetales</taxon>
        <taxon>Wickerhamomycetaceae</taxon>
        <taxon>Wickerhamomyces</taxon>
    </lineage>
</organism>
<dbReference type="AlphaFoldDB" id="A0A9P8PWK8"/>
<keyword evidence="3" id="KW-0288">FMN</keyword>
<reference evidence="5" key="2">
    <citation type="submission" date="2021-01" db="EMBL/GenBank/DDBJ databases">
        <authorList>
            <person name="Schikora-Tamarit M.A."/>
        </authorList>
    </citation>
    <scope>NUCLEOTIDE SEQUENCE</scope>
    <source>
        <strain evidence="5">CBS6341</strain>
    </source>
</reference>
<sequence>MVAINLGSSGLFKPLTVGNIELKHRVVLAPATRNRVTDAEIADINTDLAVQYYDQRSKREGTLIITEATAVTTDHVKNLPPFLVLAVYLNENTDSWKPIFDKVHANKSFIFLQVWWGTFSPNPIEDISSFSKEKLKEVPTYFINAAEKALKDGADGLELHFANGVSIFNFLNPAINQRTDEYGGSIESRTRLALEIIDALGKRFGYHKFSVRISPYFRHSTEDIHPATVATYAHLVGELESRRLKGNELAYIHVIEPRAIATEGDTVNKEWVHENIEFIPAVWNGVIIRASNFIEENKHAVKIVKSNPKTAIAFGRYFISNPDLPNRLEKGLELNPYDRTTFYTRGPEGYIDYEIAK</sequence>
<proteinExistence type="inferred from homology"/>
<comment type="similarity">
    <text evidence="2">Belongs to the NADH:flavin oxidoreductase/NADH oxidase family.</text>
</comment>
<dbReference type="InterPro" id="IPR013785">
    <property type="entry name" value="Aldolase_TIM"/>
</dbReference>
<accession>A0A9P8PWK8</accession>
<dbReference type="EMBL" id="JAEUBF010000264">
    <property type="protein sequence ID" value="KAH3679676.1"/>
    <property type="molecule type" value="Genomic_DNA"/>
</dbReference>
<protein>
    <recommendedName>
        <fullName evidence="4">NADH:flavin oxidoreductase/NADH oxidase N-terminal domain-containing protein</fullName>
    </recommendedName>
</protein>
<evidence type="ECO:0000259" key="4">
    <source>
        <dbReference type="Pfam" id="PF00724"/>
    </source>
</evidence>
<feature type="domain" description="NADH:flavin oxidoreductase/NADH oxidase N-terminal" evidence="4">
    <location>
        <begin position="130"/>
        <end position="335"/>
    </location>
</feature>
<evidence type="ECO:0000256" key="1">
    <source>
        <dbReference type="ARBA" id="ARBA00001917"/>
    </source>
</evidence>
<comment type="caution">
    <text evidence="5">The sequence shown here is derived from an EMBL/GenBank/DDBJ whole genome shotgun (WGS) entry which is preliminary data.</text>
</comment>
<evidence type="ECO:0000313" key="5">
    <source>
        <dbReference type="EMBL" id="KAH3679676.1"/>
    </source>
</evidence>
<dbReference type="InterPro" id="IPR045247">
    <property type="entry name" value="Oye-like"/>
</dbReference>
<keyword evidence="6" id="KW-1185">Reference proteome</keyword>
<evidence type="ECO:0000256" key="2">
    <source>
        <dbReference type="ARBA" id="ARBA00005979"/>
    </source>
</evidence>
<dbReference type="Proteomes" id="UP000769528">
    <property type="component" value="Unassembled WGS sequence"/>
</dbReference>
<evidence type="ECO:0000313" key="6">
    <source>
        <dbReference type="Proteomes" id="UP000769528"/>
    </source>
</evidence>
<dbReference type="SUPFAM" id="SSF51395">
    <property type="entry name" value="FMN-linked oxidoreductases"/>
    <property type="match status" value="1"/>
</dbReference>
<name>A0A9P8PWK8_9ASCO</name>
<keyword evidence="3" id="KW-0285">Flavoprotein</keyword>
<dbReference type="Pfam" id="PF00724">
    <property type="entry name" value="Oxidored_FMN"/>
    <property type="match status" value="2"/>
</dbReference>
<dbReference type="GO" id="GO:0010181">
    <property type="term" value="F:FMN binding"/>
    <property type="evidence" value="ECO:0007669"/>
    <property type="project" value="InterPro"/>
</dbReference>
<dbReference type="InterPro" id="IPR001155">
    <property type="entry name" value="OxRdtase_FMN_N"/>
</dbReference>
<evidence type="ECO:0000256" key="3">
    <source>
        <dbReference type="ARBA" id="ARBA00022643"/>
    </source>
</evidence>
<dbReference type="PANTHER" id="PTHR22893">
    <property type="entry name" value="NADH OXIDOREDUCTASE-RELATED"/>
    <property type="match status" value="1"/>
</dbReference>
<comment type="cofactor">
    <cofactor evidence="1">
        <name>FMN</name>
        <dbReference type="ChEBI" id="CHEBI:58210"/>
    </cofactor>
</comment>
<dbReference type="PANTHER" id="PTHR22893:SF91">
    <property type="entry name" value="NADPH DEHYDROGENASE 2-RELATED"/>
    <property type="match status" value="1"/>
</dbReference>
<reference evidence="5" key="1">
    <citation type="journal article" date="2021" name="Open Biol.">
        <title>Shared evolutionary footprints suggest mitochondrial oxidative damage underlies multiple complex I losses in fungi.</title>
        <authorList>
            <person name="Schikora-Tamarit M.A."/>
            <person name="Marcet-Houben M."/>
            <person name="Nosek J."/>
            <person name="Gabaldon T."/>
        </authorList>
    </citation>
    <scope>NUCLEOTIDE SEQUENCE</scope>
    <source>
        <strain evidence="5">CBS6341</strain>
    </source>
</reference>
<dbReference type="GO" id="GO:0003959">
    <property type="term" value="F:NADPH dehydrogenase activity"/>
    <property type="evidence" value="ECO:0007669"/>
    <property type="project" value="TreeGrafter"/>
</dbReference>
<dbReference type="OrthoDB" id="276546at2759"/>